<keyword evidence="4" id="KW-0489">Methyltransferase</keyword>
<evidence type="ECO:0000313" key="5">
    <source>
        <dbReference type="Proteomes" id="UP000317839"/>
    </source>
</evidence>
<proteinExistence type="inferred from homology"/>
<dbReference type="Gene3D" id="2.40.30.70">
    <property type="entry name" value="YaeB-like"/>
    <property type="match status" value="1"/>
</dbReference>
<dbReference type="GO" id="GO:0089715">
    <property type="term" value="F:tRNA (L-threonylcarbamoyladenosine(37)-C2) methyltransferase activity"/>
    <property type="evidence" value="ECO:0007669"/>
    <property type="project" value="TreeGrafter"/>
</dbReference>
<dbReference type="Pfam" id="PF01980">
    <property type="entry name" value="TrmO_N"/>
    <property type="match status" value="1"/>
</dbReference>
<sequence length="233" mass="26517">MHFQFDTIGVVHSPFKQKFAIPRQPGLSNAKASIEMLAPYNDPQALLGIEQFSHLWLSFIFHQNISKGWSPLVRPPRLGGNQKIGVFATRSSFRPNPVGLSVVRFERLRQSDEQLFIDIEGVDLLDQTPIIDIKPYIPYADSLSDATGGFAHDSPSPLLSVIFSAEAQSQLDRFEQRYPDLRKLIDQVLSQDPRPAYKKDKIDNKVYAVSLYDFDIRWQVDNSTCQVLEILKL</sequence>
<evidence type="ECO:0000256" key="2">
    <source>
        <dbReference type="ARBA" id="ARBA00033753"/>
    </source>
</evidence>
<dbReference type="OrthoDB" id="9804309at2"/>
<accession>A0A545T9U8</accession>
<keyword evidence="1" id="KW-0949">S-adenosyl-L-methionine</keyword>
<dbReference type="RefSeq" id="WP_142942698.1">
    <property type="nucleotide sequence ID" value="NZ_VIKR01000003.1"/>
</dbReference>
<dbReference type="AlphaFoldDB" id="A0A545T9U8"/>
<evidence type="ECO:0000313" key="4">
    <source>
        <dbReference type="EMBL" id="TQV73991.1"/>
    </source>
</evidence>
<dbReference type="InterPro" id="IPR036413">
    <property type="entry name" value="YaeB-like_sf"/>
</dbReference>
<evidence type="ECO:0000259" key="3">
    <source>
        <dbReference type="PROSITE" id="PS51668"/>
    </source>
</evidence>
<dbReference type="InterPro" id="IPR040372">
    <property type="entry name" value="YaeB-like"/>
</dbReference>
<dbReference type="Gene3D" id="3.30.2310.10">
    <property type="entry name" value="YaeB-like"/>
    <property type="match status" value="1"/>
</dbReference>
<keyword evidence="5" id="KW-1185">Reference proteome</keyword>
<dbReference type="InterPro" id="IPR023370">
    <property type="entry name" value="TrmO-like_N"/>
</dbReference>
<dbReference type="PROSITE" id="PS01318">
    <property type="entry name" value="TSAA_1"/>
    <property type="match status" value="1"/>
</dbReference>
<reference evidence="4 5" key="1">
    <citation type="submission" date="2019-06" db="EMBL/GenBank/DDBJ databases">
        <title>Draft genome of Aliikangiella marina GYP-15.</title>
        <authorList>
            <person name="Wang G."/>
        </authorList>
    </citation>
    <scope>NUCLEOTIDE SEQUENCE [LARGE SCALE GENOMIC DNA]</scope>
    <source>
        <strain evidence="4 5">GYP-15</strain>
    </source>
</reference>
<dbReference type="GO" id="GO:0032259">
    <property type="term" value="P:methylation"/>
    <property type="evidence" value="ECO:0007669"/>
    <property type="project" value="UniProtKB-KW"/>
</dbReference>
<dbReference type="NCBIfam" id="TIGR00104">
    <property type="entry name" value="tRNA_TsaA"/>
    <property type="match status" value="1"/>
</dbReference>
<feature type="domain" description="TsaA-like" evidence="3">
    <location>
        <begin position="5"/>
        <end position="145"/>
    </location>
</feature>
<dbReference type="SUPFAM" id="SSF118196">
    <property type="entry name" value="YaeB-like"/>
    <property type="match status" value="1"/>
</dbReference>
<keyword evidence="4" id="KW-0808">Transferase</keyword>
<evidence type="ECO:0000256" key="1">
    <source>
        <dbReference type="ARBA" id="ARBA00022691"/>
    </source>
</evidence>
<dbReference type="InterPro" id="IPR023368">
    <property type="entry name" value="UPF0066_cons_site"/>
</dbReference>
<dbReference type="InterPro" id="IPR036414">
    <property type="entry name" value="YaeB_N_sf"/>
</dbReference>
<dbReference type="CDD" id="cd09281">
    <property type="entry name" value="UPF0066"/>
    <property type="match status" value="1"/>
</dbReference>
<dbReference type="Proteomes" id="UP000317839">
    <property type="component" value="Unassembled WGS sequence"/>
</dbReference>
<name>A0A545T9U8_9GAMM</name>
<organism evidence="4 5">
    <name type="scientific">Aliikangiella marina</name>
    <dbReference type="NCBI Taxonomy" id="1712262"/>
    <lineage>
        <taxon>Bacteria</taxon>
        <taxon>Pseudomonadati</taxon>
        <taxon>Pseudomonadota</taxon>
        <taxon>Gammaproteobacteria</taxon>
        <taxon>Oceanospirillales</taxon>
        <taxon>Pleioneaceae</taxon>
        <taxon>Aliikangiella</taxon>
    </lineage>
</organism>
<protein>
    <submittedName>
        <fullName evidence="4">tRNA (N6-threonylcarbamoyladenosine(37)-N6)-methyltransferase TrmO</fullName>
    </submittedName>
</protein>
<dbReference type="PANTHER" id="PTHR12818">
    <property type="entry name" value="TRNA (ADENINE(37)-N6)-METHYLTRANSFERASE"/>
    <property type="match status" value="1"/>
</dbReference>
<dbReference type="PANTHER" id="PTHR12818:SF0">
    <property type="entry name" value="TRNA (ADENINE(37)-N6)-METHYLTRANSFERASE"/>
    <property type="match status" value="1"/>
</dbReference>
<dbReference type="InterPro" id="IPR041369">
    <property type="entry name" value="TrmO_C"/>
</dbReference>
<dbReference type="EMBL" id="VIKR01000003">
    <property type="protein sequence ID" value="TQV73991.1"/>
    <property type="molecule type" value="Genomic_DNA"/>
</dbReference>
<comment type="caution">
    <text evidence="4">The sequence shown here is derived from an EMBL/GenBank/DDBJ whole genome shotgun (WGS) entry which is preliminary data.</text>
</comment>
<dbReference type="Pfam" id="PF18389">
    <property type="entry name" value="TrmO_C"/>
    <property type="match status" value="1"/>
</dbReference>
<dbReference type="PROSITE" id="PS51668">
    <property type="entry name" value="TSAA_2"/>
    <property type="match status" value="1"/>
</dbReference>
<gene>
    <name evidence="4" type="primary">tsaA</name>
    <name evidence="4" type="ORF">FLL45_14110</name>
</gene>
<comment type="similarity">
    <text evidence="2">Belongs to the tRNA methyltransferase O family.</text>
</comment>
<dbReference type="FunFam" id="3.30.2310.10:FF:000001">
    <property type="entry name" value="tRNA (N6-threonylcarbamoyladenosine(37)-N6)-methyltransferase TrmO"/>
    <property type="match status" value="1"/>
</dbReference>